<dbReference type="EMBL" id="CP151516">
    <property type="protein sequence ID" value="WZN66718.1"/>
    <property type="molecule type" value="Genomic_DNA"/>
</dbReference>
<dbReference type="Proteomes" id="UP001472866">
    <property type="component" value="Chromosome 16"/>
</dbReference>
<evidence type="ECO:0000256" key="1">
    <source>
        <dbReference type="ARBA" id="ARBA00004123"/>
    </source>
</evidence>
<evidence type="ECO:0000256" key="6">
    <source>
        <dbReference type="ARBA" id="ARBA00023204"/>
    </source>
</evidence>
<dbReference type="GO" id="GO:0005675">
    <property type="term" value="C:transcription factor TFIIH holo complex"/>
    <property type="evidence" value="ECO:0007669"/>
    <property type="project" value="TreeGrafter"/>
</dbReference>
<proteinExistence type="inferred from homology"/>
<dbReference type="GO" id="GO:0001671">
    <property type="term" value="F:ATPase activator activity"/>
    <property type="evidence" value="ECO:0007669"/>
    <property type="project" value="InterPro"/>
</dbReference>
<dbReference type="Pfam" id="PF03849">
    <property type="entry name" value="Tfb2"/>
    <property type="match status" value="2"/>
</dbReference>
<dbReference type="AlphaFoldDB" id="A0AAX4PLT6"/>
<evidence type="ECO:0000256" key="3">
    <source>
        <dbReference type="ARBA" id="ARBA00022763"/>
    </source>
</evidence>
<dbReference type="GO" id="GO:0006289">
    <property type="term" value="P:nucleotide-excision repair"/>
    <property type="evidence" value="ECO:0007669"/>
    <property type="project" value="InterPro"/>
</dbReference>
<dbReference type="GO" id="GO:0000439">
    <property type="term" value="C:transcription factor TFIIH core complex"/>
    <property type="evidence" value="ECO:0007669"/>
    <property type="project" value="InterPro"/>
</dbReference>
<reference evidence="11 12" key="1">
    <citation type="submission" date="2024-03" db="EMBL/GenBank/DDBJ databases">
        <title>Complete genome sequence of the green alga Chloropicon roscoffensis RCC1871.</title>
        <authorList>
            <person name="Lemieux C."/>
            <person name="Pombert J.-F."/>
            <person name="Otis C."/>
            <person name="Turmel M."/>
        </authorList>
    </citation>
    <scope>NUCLEOTIDE SEQUENCE [LARGE SCALE GENOMIC DNA]</scope>
    <source>
        <strain evidence="11 12">RCC1871</strain>
    </source>
</reference>
<sequence>MEAMESPSRGGGTFISSHLLRLPTETRTKVFASAASCQAVLRILSPIARHYCLRACFSGEVDEDVVANWSASRKNQGNNHRRAVESLLDLGVWKKVLKDGGKQANNKATYKVNERFAEKLRLILQSGVRSVWSEPTEVARRMLPDAEELRRLSQRRWDSVLLFLAGGDGQNTGSGPLNLEEVLTRLGLLERTSSVGSKRKRDGDEEGGVGDGTDTESEGGAAGPRPALRTTPEGYQFLLRPAEEQVWRIVGEFLSVQCGLDGESGAAAVSFLLQLGFCEEGKVCKLSVLSGGGGDAIARVARALATLGLVYPFESPESPGEFWVLPTHLSKLLCGGPGTGGGQGPAPFSVLGEGEGIIVETNYRVYAYTKSPLRRAVLELFCLQEYVLPNLFVGRLARESCSAAFEAGISAELIVDYLNRNAHPQVHVVRSGAPVLPETVADGVRLWEVEARRLSMSECAMYDKFESRSLFLESLGHAKDHGKVLWVDEAEMKMVVQLDHHNSMKAFIKEAKMKL</sequence>
<evidence type="ECO:0000256" key="8">
    <source>
        <dbReference type="RuleBase" id="RU364024"/>
    </source>
</evidence>
<keyword evidence="7 8" id="KW-0539">Nucleus</keyword>
<dbReference type="PANTHER" id="PTHR13152">
    <property type="entry name" value="TFIIH, POLYPEPTIDE 4"/>
    <property type="match status" value="1"/>
</dbReference>
<keyword evidence="3 8" id="KW-0227">DNA damage</keyword>
<dbReference type="InterPro" id="IPR004598">
    <property type="entry name" value="TFIIH_p52/Tfb2"/>
</dbReference>
<organism evidence="11 12">
    <name type="scientific">Chloropicon roscoffensis</name>
    <dbReference type="NCBI Taxonomy" id="1461544"/>
    <lineage>
        <taxon>Eukaryota</taxon>
        <taxon>Viridiplantae</taxon>
        <taxon>Chlorophyta</taxon>
        <taxon>Chloropicophyceae</taxon>
        <taxon>Chloropicales</taxon>
        <taxon>Chloropicaceae</taxon>
        <taxon>Chloropicon</taxon>
    </lineage>
</organism>
<comment type="function">
    <text evidence="8">Component of the general transcription and DNA repair factor IIH (TFIIH) core complex which is involved in general and transcription-coupled nucleotide excision repair (NER) of damaged DNA.</text>
</comment>
<keyword evidence="4 8" id="KW-0805">Transcription regulation</keyword>
<evidence type="ECO:0000313" key="11">
    <source>
        <dbReference type="EMBL" id="WZN66718.1"/>
    </source>
</evidence>
<feature type="compositionally biased region" description="Acidic residues" evidence="9">
    <location>
        <begin position="204"/>
        <end position="217"/>
    </location>
</feature>
<accession>A0AAX4PLT6</accession>
<keyword evidence="6 8" id="KW-0234">DNA repair</keyword>
<evidence type="ECO:0000259" key="10">
    <source>
        <dbReference type="Pfam" id="PF18307"/>
    </source>
</evidence>
<dbReference type="InterPro" id="IPR040662">
    <property type="entry name" value="Tfb2_C"/>
</dbReference>
<comment type="similarity">
    <text evidence="2 8">Belongs to the TFB2 family.</text>
</comment>
<dbReference type="PANTHER" id="PTHR13152:SF0">
    <property type="entry name" value="GENERAL TRANSCRIPTION FACTOR IIH SUBUNIT 4"/>
    <property type="match status" value="1"/>
</dbReference>
<gene>
    <name evidence="11" type="ORF">HKI87_16g82880</name>
</gene>
<feature type="region of interest" description="Disordered" evidence="9">
    <location>
        <begin position="194"/>
        <end position="230"/>
    </location>
</feature>
<evidence type="ECO:0000313" key="12">
    <source>
        <dbReference type="Proteomes" id="UP001472866"/>
    </source>
</evidence>
<protein>
    <recommendedName>
        <fullName evidence="8">RNA polymerase II transcription factor B subunit 2</fullName>
    </recommendedName>
</protein>
<name>A0AAX4PLT6_9CHLO</name>
<dbReference type="Gene3D" id="3.30.70.2610">
    <property type="match status" value="1"/>
</dbReference>
<evidence type="ECO:0000256" key="2">
    <source>
        <dbReference type="ARBA" id="ARBA00007132"/>
    </source>
</evidence>
<evidence type="ECO:0000256" key="7">
    <source>
        <dbReference type="ARBA" id="ARBA00023242"/>
    </source>
</evidence>
<feature type="domain" description="Transcription factor Tfb2 C-terminal" evidence="10">
    <location>
        <begin position="444"/>
        <end position="509"/>
    </location>
</feature>
<dbReference type="GO" id="GO:0003690">
    <property type="term" value="F:double-stranded DNA binding"/>
    <property type="evidence" value="ECO:0007669"/>
    <property type="project" value="TreeGrafter"/>
</dbReference>
<keyword evidence="12" id="KW-1185">Reference proteome</keyword>
<evidence type="ECO:0000256" key="9">
    <source>
        <dbReference type="SAM" id="MobiDB-lite"/>
    </source>
</evidence>
<evidence type="ECO:0000256" key="4">
    <source>
        <dbReference type="ARBA" id="ARBA00023015"/>
    </source>
</evidence>
<keyword evidence="5 8" id="KW-0804">Transcription</keyword>
<evidence type="ECO:0000256" key="5">
    <source>
        <dbReference type="ARBA" id="ARBA00023163"/>
    </source>
</evidence>
<dbReference type="Pfam" id="PF18307">
    <property type="entry name" value="Tfb2_C"/>
    <property type="match status" value="1"/>
</dbReference>
<comment type="subcellular location">
    <subcellularLocation>
        <location evidence="1 8">Nucleus</location>
    </subcellularLocation>
</comment>